<evidence type="ECO:0000256" key="4">
    <source>
        <dbReference type="RuleBase" id="RU004466"/>
    </source>
</evidence>
<dbReference type="PROSITE" id="PS00444">
    <property type="entry name" value="POLYPRENYL_SYNTHASE_2"/>
    <property type="match status" value="1"/>
</dbReference>
<dbReference type="CDD" id="cd00685">
    <property type="entry name" value="Trans_IPPS_HT"/>
    <property type="match status" value="1"/>
</dbReference>
<organism evidence="6 7">
    <name type="scientific">Acrodontium crateriforme</name>
    <dbReference type="NCBI Taxonomy" id="150365"/>
    <lineage>
        <taxon>Eukaryota</taxon>
        <taxon>Fungi</taxon>
        <taxon>Dikarya</taxon>
        <taxon>Ascomycota</taxon>
        <taxon>Pezizomycotina</taxon>
        <taxon>Dothideomycetes</taxon>
        <taxon>Dothideomycetidae</taxon>
        <taxon>Mycosphaerellales</taxon>
        <taxon>Teratosphaeriaceae</taxon>
        <taxon>Acrodontium</taxon>
    </lineage>
</organism>
<evidence type="ECO:0000313" key="6">
    <source>
        <dbReference type="EMBL" id="WPH04798.1"/>
    </source>
</evidence>
<dbReference type="GO" id="GO:0043386">
    <property type="term" value="P:mycotoxin biosynthetic process"/>
    <property type="evidence" value="ECO:0007669"/>
    <property type="project" value="UniProtKB-ARBA"/>
</dbReference>
<dbReference type="InterPro" id="IPR008949">
    <property type="entry name" value="Isoprenoid_synthase_dom_sf"/>
</dbReference>
<protein>
    <submittedName>
        <fullName evidence="6">Geranylgeranyl pyrophosphate synthase</fullName>
    </submittedName>
</protein>
<dbReference type="AlphaFoldDB" id="A0AAQ3RE98"/>
<dbReference type="InterPro" id="IPR000092">
    <property type="entry name" value="Polyprenyl_synt"/>
</dbReference>
<evidence type="ECO:0000313" key="7">
    <source>
        <dbReference type="Proteomes" id="UP001303373"/>
    </source>
</evidence>
<keyword evidence="7" id="KW-1185">Reference proteome</keyword>
<dbReference type="Proteomes" id="UP001303373">
    <property type="component" value="Chromosome 14"/>
</dbReference>
<dbReference type="Pfam" id="PF00348">
    <property type="entry name" value="polyprenyl_synt"/>
    <property type="match status" value="1"/>
</dbReference>
<dbReference type="PANTHER" id="PTHR12001:SF44">
    <property type="entry name" value="GERANYLGERANYL PYROPHOSPHATE SYNTHASE"/>
    <property type="match status" value="1"/>
</dbReference>
<dbReference type="GO" id="GO:0046872">
    <property type="term" value="F:metal ion binding"/>
    <property type="evidence" value="ECO:0007669"/>
    <property type="project" value="UniProtKB-KW"/>
</dbReference>
<dbReference type="PANTHER" id="PTHR12001">
    <property type="entry name" value="GERANYLGERANYL PYROPHOSPHATE SYNTHASE"/>
    <property type="match status" value="1"/>
</dbReference>
<keyword evidence="3" id="KW-0460">Magnesium</keyword>
<dbReference type="EMBL" id="CP138593">
    <property type="protein sequence ID" value="WPH04798.1"/>
    <property type="molecule type" value="Genomic_DNA"/>
</dbReference>
<keyword evidence="2" id="KW-0479">Metal-binding</keyword>
<proteinExistence type="inferred from homology"/>
<dbReference type="InterPro" id="IPR033749">
    <property type="entry name" value="Polyprenyl_synt_CS"/>
</dbReference>
<dbReference type="PROSITE" id="PS00723">
    <property type="entry name" value="POLYPRENYL_SYNTHASE_1"/>
    <property type="match status" value="1"/>
</dbReference>
<dbReference type="GO" id="GO:0008299">
    <property type="term" value="P:isoprenoid biosynthetic process"/>
    <property type="evidence" value="ECO:0007669"/>
    <property type="project" value="InterPro"/>
</dbReference>
<keyword evidence="1 4" id="KW-0808">Transferase</keyword>
<evidence type="ECO:0000256" key="5">
    <source>
        <dbReference type="SAM" id="MobiDB-lite"/>
    </source>
</evidence>
<feature type="region of interest" description="Disordered" evidence="5">
    <location>
        <begin position="61"/>
        <end position="93"/>
    </location>
</feature>
<name>A0AAQ3RE98_9PEZI</name>
<sequence>MFAPQTAYTQFFAFDNSFDGFEDSTMACTDYIDVSDNGERTPIAATLSTPPDSVLSMQFDDASEGAPESVSSRTSWDTLDHASDDENEMPESVDHKLSAHWEERNEKIIKDPYQYVASMPGKEIRRQLMKAFNHWFQVDEYSSDIIAETVTMMHNASLLIDDIQDNTKLRRGLPCAHEVYGIAQTINSANYVYFEAQQKLLNLPNWPEAMKIFNEEMINLHRGQGMELYWRDTVQPPSEADYLQMISNKTGGLFRLILRLLQSMSPINLEVSKLVDVIGLIFQILDDLKNVCDEKMAAQKGFFDDLTEGKFSYPIAHTVWSDSPEKDHVLDLLKLRSEDTAIKNDAAMSLERAGSLAHTRRVLETLNKRARILMDQVAAPNPLLEGLLDKLVDGLNGCGGPVQM</sequence>
<dbReference type="SUPFAM" id="SSF48576">
    <property type="entry name" value="Terpenoid synthases"/>
    <property type="match status" value="1"/>
</dbReference>
<comment type="similarity">
    <text evidence="4">Belongs to the FPP/GGPP synthase family.</text>
</comment>
<reference evidence="6 7" key="1">
    <citation type="submission" date="2023-11" db="EMBL/GenBank/DDBJ databases">
        <title>An acidophilic fungus is an integral part of prey digestion in a carnivorous sundew plant.</title>
        <authorList>
            <person name="Tsai I.J."/>
        </authorList>
    </citation>
    <scope>NUCLEOTIDE SEQUENCE [LARGE SCALE GENOMIC DNA]</scope>
    <source>
        <strain evidence="6">169a</strain>
    </source>
</reference>
<evidence type="ECO:0000256" key="1">
    <source>
        <dbReference type="ARBA" id="ARBA00022679"/>
    </source>
</evidence>
<gene>
    <name evidence="6" type="ORF">R9X50_00769400</name>
</gene>
<dbReference type="GO" id="GO:0004659">
    <property type="term" value="F:prenyltransferase activity"/>
    <property type="evidence" value="ECO:0007669"/>
    <property type="project" value="InterPro"/>
</dbReference>
<dbReference type="Gene3D" id="1.10.600.10">
    <property type="entry name" value="Farnesyl Diphosphate Synthase"/>
    <property type="match status" value="1"/>
</dbReference>
<dbReference type="GO" id="GO:0046165">
    <property type="term" value="P:alcohol biosynthetic process"/>
    <property type="evidence" value="ECO:0007669"/>
    <property type="project" value="UniProtKB-ARBA"/>
</dbReference>
<evidence type="ECO:0000256" key="2">
    <source>
        <dbReference type="ARBA" id="ARBA00022723"/>
    </source>
</evidence>
<accession>A0AAQ3RE98</accession>
<evidence type="ECO:0000256" key="3">
    <source>
        <dbReference type="ARBA" id="ARBA00022842"/>
    </source>
</evidence>
<dbReference type="SFLD" id="SFLDS00005">
    <property type="entry name" value="Isoprenoid_Synthase_Type_I"/>
    <property type="match status" value="1"/>
</dbReference>